<evidence type="ECO:0000256" key="2">
    <source>
        <dbReference type="ARBA" id="ARBA00022801"/>
    </source>
</evidence>
<evidence type="ECO:0000259" key="4">
    <source>
        <dbReference type="Pfam" id="PF13622"/>
    </source>
</evidence>
<organism evidence="6 7">
    <name type="scientific">Clonostachys rhizophaga</name>
    <dbReference type="NCBI Taxonomy" id="160324"/>
    <lineage>
        <taxon>Eukaryota</taxon>
        <taxon>Fungi</taxon>
        <taxon>Dikarya</taxon>
        <taxon>Ascomycota</taxon>
        <taxon>Pezizomycotina</taxon>
        <taxon>Sordariomycetes</taxon>
        <taxon>Hypocreomycetidae</taxon>
        <taxon>Hypocreales</taxon>
        <taxon>Bionectriaceae</taxon>
        <taxon>Clonostachys</taxon>
    </lineage>
</organism>
<dbReference type="EMBL" id="CABFNQ020000451">
    <property type="protein sequence ID" value="CAH0015796.1"/>
    <property type="molecule type" value="Genomic_DNA"/>
</dbReference>
<dbReference type="PANTHER" id="PTHR11066:SF64">
    <property type="entry name" value="ACYL-COA THIOESTERASE (AFU_ORTHOLOGUE AFUA_1G12060)"/>
    <property type="match status" value="1"/>
</dbReference>
<keyword evidence="2" id="KW-0378">Hydrolase</keyword>
<dbReference type="InterPro" id="IPR049449">
    <property type="entry name" value="TesB_ACOT8-like_N"/>
</dbReference>
<dbReference type="Pfam" id="PF13622">
    <property type="entry name" value="4HBT_3"/>
    <property type="match status" value="1"/>
</dbReference>
<dbReference type="InterPro" id="IPR003703">
    <property type="entry name" value="Acyl_CoA_thio"/>
</dbReference>
<dbReference type="PANTHER" id="PTHR11066">
    <property type="entry name" value="ACYL-COA THIOESTERASE"/>
    <property type="match status" value="1"/>
</dbReference>
<dbReference type="OrthoDB" id="68328at2759"/>
<sequence length="386" mass="43421">MPRDRVAQPALSDALVMPRDKMDEPVEHNRLSYQESMELLWLDEDAKGGKQTMMSRQPAWYPGKDAPWESMRGSSDEKKFFGRGAFGGHVYAQAPLAAARVVEKADVQTPAKDRLGIHSIHGVFTNPGFIDRPFIYEVAKVFSSRSFSTHTINARQPKEPSGIPNGPFPPSDAQLPLGDVCFTCVTTFKRPLTGPSDVQDETPPQKRFARILESRAPDEWEASPQADIDLLRETFPVKGHASFPILDMYKVDMTEFNKDKALSDRRQLILYRLYKPLPAEDVNAHITCHAFEADRNGFIMLGNHLGYGYNMGPVASLSYSFYVHVNAEEAVMRGDGWWIQEVYWPRVNAGRGMMESRIWSPEGLHVASGYQDGICLPARSTEKARI</sequence>
<proteinExistence type="inferred from homology"/>
<dbReference type="Proteomes" id="UP000696573">
    <property type="component" value="Unassembled WGS sequence"/>
</dbReference>
<dbReference type="AlphaFoldDB" id="A0A9N9V2W7"/>
<dbReference type="Gene3D" id="2.40.160.210">
    <property type="entry name" value="Acyl-CoA thioesterase, double hotdog domain"/>
    <property type="match status" value="1"/>
</dbReference>
<feature type="domain" description="Acyl-CoA thioesterase-like N-terminal HotDog" evidence="4">
    <location>
        <begin position="82"/>
        <end position="157"/>
    </location>
</feature>
<gene>
    <name evidence="6" type="ORF">CRHIZ90672A_00007989</name>
</gene>
<protein>
    <submittedName>
        <fullName evidence="6">Uncharacterized protein</fullName>
    </submittedName>
</protein>
<keyword evidence="7" id="KW-1185">Reference proteome</keyword>
<evidence type="ECO:0000256" key="1">
    <source>
        <dbReference type="ARBA" id="ARBA00006538"/>
    </source>
</evidence>
<dbReference type="SUPFAM" id="SSF54637">
    <property type="entry name" value="Thioesterase/thiol ester dehydrase-isomerase"/>
    <property type="match status" value="2"/>
</dbReference>
<evidence type="ECO:0000313" key="6">
    <source>
        <dbReference type="EMBL" id="CAH0015796.1"/>
    </source>
</evidence>
<dbReference type="InterPro" id="IPR042171">
    <property type="entry name" value="Acyl-CoA_hotdog"/>
</dbReference>
<dbReference type="CDD" id="cd03445">
    <property type="entry name" value="Thioesterase_II_repeat2"/>
    <property type="match status" value="1"/>
</dbReference>
<evidence type="ECO:0000313" key="7">
    <source>
        <dbReference type="Proteomes" id="UP000696573"/>
    </source>
</evidence>
<dbReference type="GO" id="GO:0047617">
    <property type="term" value="F:fatty acyl-CoA hydrolase activity"/>
    <property type="evidence" value="ECO:0007669"/>
    <property type="project" value="InterPro"/>
</dbReference>
<name>A0A9N9V2W7_9HYPO</name>
<feature type="domain" description="Acyl-CoA thioesterase-like C-terminal" evidence="5">
    <location>
        <begin position="311"/>
        <end position="373"/>
    </location>
</feature>
<dbReference type="GO" id="GO:0005782">
    <property type="term" value="C:peroxisomal matrix"/>
    <property type="evidence" value="ECO:0007669"/>
    <property type="project" value="UniProtKB-SubCell"/>
</dbReference>
<dbReference type="InterPro" id="IPR049450">
    <property type="entry name" value="ACOT8-like_C"/>
</dbReference>
<dbReference type="GO" id="GO:0006637">
    <property type="term" value="P:acyl-CoA metabolic process"/>
    <property type="evidence" value="ECO:0007669"/>
    <property type="project" value="InterPro"/>
</dbReference>
<feature type="region of interest" description="Disordered" evidence="3">
    <location>
        <begin position="1"/>
        <end position="22"/>
    </location>
</feature>
<reference evidence="6" key="1">
    <citation type="submission" date="2021-10" db="EMBL/GenBank/DDBJ databases">
        <authorList>
            <person name="Piombo E."/>
        </authorList>
    </citation>
    <scope>NUCLEOTIDE SEQUENCE</scope>
</reference>
<dbReference type="InterPro" id="IPR029069">
    <property type="entry name" value="HotDog_dom_sf"/>
</dbReference>
<evidence type="ECO:0000256" key="3">
    <source>
        <dbReference type="SAM" id="MobiDB-lite"/>
    </source>
</evidence>
<comment type="similarity">
    <text evidence="1">Belongs to the C/M/P thioester hydrolase family.</text>
</comment>
<evidence type="ECO:0000259" key="5">
    <source>
        <dbReference type="Pfam" id="PF20789"/>
    </source>
</evidence>
<comment type="caution">
    <text evidence="6">The sequence shown here is derived from an EMBL/GenBank/DDBJ whole genome shotgun (WGS) entry which is preliminary data.</text>
</comment>
<dbReference type="CDD" id="cd03444">
    <property type="entry name" value="Thioesterase_II_repeat1"/>
    <property type="match status" value="1"/>
</dbReference>
<accession>A0A9N9V2W7</accession>
<dbReference type="GO" id="GO:0009062">
    <property type="term" value="P:fatty acid catabolic process"/>
    <property type="evidence" value="ECO:0007669"/>
    <property type="project" value="TreeGrafter"/>
</dbReference>
<dbReference type="Pfam" id="PF20789">
    <property type="entry name" value="4HBT_3C"/>
    <property type="match status" value="1"/>
</dbReference>